<feature type="transmembrane region" description="Helical" evidence="1">
    <location>
        <begin position="6"/>
        <end position="26"/>
    </location>
</feature>
<evidence type="ECO:0000256" key="1">
    <source>
        <dbReference type="SAM" id="Phobius"/>
    </source>
</evidence>
<dbReference type="HOGENOM" id="CLU_3039730_0_0_9"/>
<reference evidence="3" key="1">
    <citation type="journal article" date="2016" name="Genome Announc.">
        <title>Complete genome sequence of Alkaliphilus metalliredigens strain QYMF, an alkaliphilic and metal-reducing bacterium isolated from borax-contaminated leachate ponds.</title>
        <authorList>
            <person name="Hwang C."/>
            <person name="Copeland A."/>
            <person name="Lucas S."/>
            <person name="Lapidus A."/>
            <person name="Barry K."/>
            <person name="Detter J.C."/>
            <person name="Glavina Del Rio T."/>
            <person name="Hammon N."/>
            <person name="Israni S."/>
            <person name="Dalin E."/>
            <person name="Tice H."/>
            <person name="Pitluck S."/>
            <person name="Chertkov O."/>
            <person name="Brettin T."/>
            <person name="Bruce D."/>
            <person name="Han C."/>
            <person name="Schmutz J."/>
            <person name="Larimer F."/>
            <person name="Land M.L."/>
            <person name="Hauser L."/>
            <person name="Kyrpides N."/>
            <person name="Mikhailova N."/>
            <person name="Ye Q."/>
            <person name="Zhou J."/>
            <person name="Richardson P."/>
            <person name="Fields M.W."/>
        </authorList>
    </citation>
    <scope>NUCLEOTIDE SEQUENCE [LARGE SCALE GENOMIC DNA]</scope>
    <source>
        <strain evidence="3">QYMF</strain>
    </source>
</reference>
<sequence length="54" mass="6079">MLSLVLIVLMLGVPIVITVLVIRHFGKKESHNELVLNKIIELEKRIEELESGGD</sequence>
<keyword evidence="1" id="KW-0472">Membrane</keyword>
<protein>
    <submittedName>
        <fullName evidence="2">Uncharacterized protein</fullName>
    </submittedName>
</protein>
<evidence type="ECO:0000313" key="2">
    <source>
        <dbReference type="EMBL" id="ABR47396.1"/>
    </source>
</evidence>
<organism evidence="2 3">
    <name type="scientific">Alkaliphilus metalliredigens (strain QYMF)</name>
    <dbReference type="NCBI Taxonomy" id="293826"/>
    <lineage>
        <taxon>Bacteria</taxon>
        <taxon>Bacillati</taxon>
        <taxon>Bacillota</taxon>
        <taxon>Clostridia</taxon>
        <taxon>Peptostreptococcales</taxon>
        <taxon>Natronincolaceae</taxon>
        <taxon>Alkaliphilus</taxon>
    </lineage>
</organism>
<dbReference type="KEGG" id="amt:Amet_1188"/>
<proteinExistence type="predicted"/>
<evidence type="ECO:0000313" key="3">
    <source>
        <dbReference type="Proteomes" id="UP000001572"/>
    </source>
</evidence>
<gene>
    <name evidence="2" type="ordered locus">Amet_1188</name>
</gene>
<name>A6TMH8_ALKMQ</name>
<dbReference type="AlphaFoldDB" id="A6TMH8"/>
<dbReference type="Proteomes" id="UP000001572">
    <property type="component" value="Chromosome"/>
</dbReference>
<accession>A6TMH8</accession>
<dbReference type="EMBL" id="CP000724">
    <property type="protein sequence ID" value="ABR47396.1"/>
    <property type="molecule type" value="Genomic_DNA"/>
</dbReference>
<keyword evidence="1" id="KW-1133">Transmembrane helix</keyword>
<keyword evidence="1" id="KW-0812">Transmembrane</keyword>
<keyword evidence="3" id="KW-1185">Reference proteome</keyword>